<evidence type="ECO:0000256" key="1">
    <source>
        <dbReference type="SAM" id="MobiDB-lite"/>
    </source>
</evidence>
<evidence type="ECO:0008006" key="4">
    <source>
        <dbReference type="Google" id="ProtNLM"/>
    </source>
</evidence>
<dbReference type="Gene3D" id="6.10.250.440">
    <property type="match status" value="1"/>
</dbReference>
<dbReference type="OrthoDB" id="10266568at2759"/>
<feature type="region of interest" description="Disordered" evidence="1">
    <location>
        <begin position="202"/>
        <end position="240"/>
    </location>
</feature>
<dbReference type="Proteomes" id="UP000002059">
    <property type="component" value="Partially assembled WGS sequence"/>
</dbReference>
<dbReference type="STRING" id="502779.C1GSP4"/>
<dbReference type="KEGG" id="pbl:PAAG_01539"/>
<accession>C1GSP4</accession>
<keyword evidence="3" id="KW-1185">Reference proteome</keyword>
<protein>
    <recommendedName>
        <fullName evidence="4">SNF7 family protein Fti1/Did2</fullName>
    </recommendedName>
</protein>
<dbReference type="PANTHER" id="PTHR10476">
    <property type="entry name" value="CHARGED MULTIVESICULAR BODY PROTEIN"/>
    <property type="match status" value="1"/>
</dbReference>
<dbReference type="EMBL" id="KN293994">
    <property type="protein sequence ID" value="EEH39077.2"/>
    <property type="molecule type" value="Genomic_DNA"/>
</dbReference>
<organism evidence="2 3">
    <name type="scientific">Paracoccidioides lutzii (strain ATCC MYA-826 / Pb01)</name>
    <name type="common">Paracoccidioides brasiliensis</name>
    <dbReference type="NCBI Taxonomy" id="502779"/>
    <lineage>
        <taxon>Eukaryota</taxon>
        <taxon>Fungi</taxon>
        <taxon>Dikarya</taxon>
        <taxon>Ascomycota</taxon>
        <taxon>Pezizomycotina</taxon>
        <taxon>Eurotiomycetes</taxon>
        <taxon>Eurotiomycetidae</taxon>
        <taxon>Onygenales</taxon>
        <taxon>Ajellomycetaceae</taxon>
        <taxon>Paracoccidioides</taxon>
    </lineage>
</organism>
<proteinExistence type="predicted"/>
<dbReference type="OMA" id="DMIFQLR"/>
<dbReference type="VEuPathDB" id="FungiDB:PAAG_01539"/>
<feature type="compositionally biased region" description="Basic and acidic residues" evidence="1">
    <location>
        <begin position="216"/>
        <end position="240"/>
    </location>
</feature>
<dbReference type="AlphaFoldDB" id="C1GSP4"/>
<sequence>MPAVDPLMKALMEVKVRYHLPPPPTPHSSNPLFIGPTIPTSSNTPYTMLASRSRKEAEKANKTRLSEEAKASRAMKNREFQIAQIHSQSAVREHHRYVSLRSEAAEAEVLVNDLKAAYSTRERARSLAYASKALEGASRTINLERVLATANSFLERSQDFKIASSAIRDVSQGVQEQSLGGEGKEEVDRLMQKLADEAGVDMREHLEANAAPEGEVGVREGAGKQKEEDGLDARLRALRA</sequence>
<dbReference type="InterPro" id="IPR005024">
    <property type="entry name" value="Snf7_fam"/>
</dbReference>
<gene>
    <name evidence="2" type="ORF">PAAG_01539</name>
</gene>
<dbReference type="RefSeq" id="XP_015701282.1">
    <property type="nucleotide sequence ID" value="XM_015844374.1"/>
</dbReference>
<evidence type="ECO:0000313" key="3">
    <source>
        <dbReference type="Proteomes" id="UP000002059"/>
    </source>
</evidence>
<dbReference type="GeneID" id="9099827"/>
<reference evidence="2 3" key="1">
    <citation type="journal article" date="2011" name="PLoS Genet.">
        <title>Comparative genomic analysis of human fungal pathogens causing paracoccidioidomycosis.</title>
        <authorList>
            <person name="Desjardins C.A."/>
            <person name="Champion M.D."/>
            <person name="Holder J.W."/>
            <person name="Muszewska A."/>
            <person name="Goldberg J."/>
            <person name="Bailao A.M."/>
            <person name="Brigido M.M."/>
            <person name="Ferreira M.E."/>
            <person name="Garcia A.M."/>
            <person name="Grynberg M."/>
            <person name="Gujja S."/>
            <person name="Heiman D.I."/>
            <person name="Henn M.R."/>
            <person name="Kodira C.D."/>
            <person name="Leon-Narvaez H."/>
            <person name="Longo L.V."/>
            <person name="Ma L.J."/>
            <person name="Malavazi I."/>
            <person name="Matsuo A.L."/>
            <person name="Morais F.V."/>
            <person name="Pereira M."/>
            <person name="Rodriguez-Brito S."/>
            <person name="Sakthikumar S."/>
            <person name="Salem-Izacc S.M."/>
            <person name="Sykes S.M."/>
            <person name="Teixeira M.M."/>
            <person name="Vallejo M.C."/>
            <person name="Walter M.E."/>
            <person name="Yandava C."/>
            <person name="Young S."/>
            <person name="Zeng Q."/>
            <person name="Zucker J."/>
            <person name="Felipe M.S."/>
            <person name="Goldman G.H."/>
            <person name="Haas B.J."/>
            <person name="McEwen J.G."/>
            <person name="Nino-Vega G."/>
            <person name="Puccia R."/>
            <person name="San-Blas G."/>
            <person name="Soares C.M."/>
            <person name="Birren B.W."/>
            <person name="Cuomo C.A."/>
        </authorList>
    </citation>
    <scope>NUCLEOTIDE SEQUENCE [LARGE SCALE GENOMIC DNA]</scope>
    <source>
        <strain evidence="3">ATCC MYA-826 / Pb01</strain>
    </source>
</reference>
<dbReference type="GO" id="GO:0007034">
    <property type="term" value="P:vacuolar transport"/>
    <property type="evidence" value="ECO:0007669"/>
    <property type="project" value="InterPro"/>
</dbReference>
<dbReference type="HOGENOM" id="CLU_1315099_0_0_1"/>
<evidence type="ECO:0000313" key="2">
    <source>
        <dbReference type="EMBL" id="EEH39077.2"/>
    </source>
</evidence>
<name>C1GSP4_PARBA</name>